<protein>
    <submittedName>
        <fullName evidence="1">Uncharacterized protein</fullName>
    </submittedName>
</protein>
<dbReference type="Proteomes" id="UP000594638">
    <property type="component" value="Unassembled WGS sequence"/>
</dbReference>
<keyword evidence="2" id="KW-1185">Reference proteome</keyword>
<reference evidence="1 2" key="1">
    <citation type="submission" date="2019-12" db="EMBL/GenBank/DDBJ databases">
        <authorList>
            <person name="Alioto T."/>
            <person name="Alioto T."/>
            <person name="Gomez Garrido J."/>
        </authorList>
    </citation>
    <scope>NUCLEOTIDE SEQUENCE [LARGE SCALE GENOMIC DNA]</scope>
</reference>
<sequence length="106" mass="12417">MEIDYKSEILTCAVYVMLPHCWRCPFSARESSPIRITQFERKEVGCLIEKCRRALYNRQEGIDDDYVKWAAVVLGGAEVLLRWKRCRSFGRSRGFSVGGRFWKNGY</sequence>
<proteinExistence type="predicted"/>
<organism evidence="1 2">
    <name type="scientific">Olea europaea subsp. europaea</name>
    <dbReference type="NCBI Taxonomy" id="158383"/>
    <lineage>
        <taxon>Eukaryota</taxon>
        <taxon>Viridiplantae</taxon>
        <taxon>Streptophyta</taxon>
        <taxon>Embryophyta</taxon>
        <taxon>Tracheophyta</taxon>
        <taxon>Spermatophyta</taxon>
        <taxon>Magnoliopsida</taxon>
        <taxon>eudicotyledons</taxon>
        <taxon>Gunneridae</taxon>
        <taxon>Pentapetalae</taxon>
        <taxon>asterids</taxon>
        <taxon>lamiids</taxon>
        <taxon>Lamiales</taxon>
        <taxon>Oleaceae</taxon>
        <taxon>Oleeae</taxon>
        <taxon>Olea</taxon>
    </lineage>
</organism>
<gene>
    <name evidence="1" type="ORF">OLEA9_A118651</name>
</gene>
<name>A0A8S0U6G3_OLEEU</name>
<dbReference type="AlphaFoldDB" id="A0A8S0U6G3"/>
<dbReference type="EMBL" id="CACTIH010007424">
    <property type="protein sequence ID" value="CAA3013156.1"/>
    <property type="molecule type" value="Genomic_DNA"/>
</dbReference>
<evidence type="ECO:0000313" key="2">
    <source>
        <dbReference type="Proteomes" id="UP000594638"/>
    </source>
</evidence>
<dbReference type="Gramene" id="OE9A118651T1">
    <property type="protein sequence ID" value="OE9A118651C1"/>
    <property type="gene ID" value="OE9A118651"/>
</dbReference>
<comment type="caution">
    <text evidence="1">The sequence shown here is derived from an EMBL/GenBank/DDBJ whole genome shotgun (WGS) entry which is preliminary data.</text>
</comment>
<accession>A0A8S0U6G3</accession>
<evidence type="ECO:0000313" key="1">
    <source>
        <dbReference type="EMBL" id="CAA3013156.1"/>
    </source>
</evidence>